<name>A0A1R2C6F4_9CILI</name>
<reference evidence="1 2" key="1">
    <citation type="submission" date="2016-11" db="EMBL/GenBank/DDBJ databases">
        <title>The macronuclear genome of Stentor coeruleus: a giant cell with tiny introns.</title>
        <authorList>
            <person name="Slabodnick M."/>
            <person name="Ruby J.G."/>
            <person name="Reiff S.B."/>
            <person name="Swart E.C."/>
            <person name="Gosai S."/>
            <person name="Prabakaran S."/>
            <person name="Witkowska E."/>
            <person name="Larue G.E."/>
            <person name="Fisher S."/>
            <person name="Freeman R.M."/>
            <person name="Gunawardena J."/>
            <person name="Chu W."/>
            <person name="Stover N.A."/>
            <person name="Gregory B.D."/>
            <person name="Nowacki M."/>
            <person name="Derisi J."/>
            <person name="Roy S.W."/>
            <person name="Marshall W.F."/>
            <person name="Sood P."/>
        </authorList>
    </citation>
    <scope>NUCLEOTIDE SEQUENCE [LARGE SCALE GENOMIC DNA]</scope>
    <source>
        <strain evidence="1">WM001</strain>
    </source>
</reference>
<dbReference type="InterPro" id="IPR015915">
    <property type="entry name" value="Kelch-typ_b-propeller"/>
</dbReference>
<dbReference type="EMBL" id="MPUH01000264">
    <property type="protein sequence ID" value="OMJ84596.1"/>
    <property type="molecule type" value="Genomic_DNA"/>
</dbReference>
<accession>A0A1R2C6F4</accession>
<proteinExistence type="predicted"/>
<keyword evidence="2" id="KW-1185">Reference proteome</keyword>
<gene>
    <name evidence="1" type="ORF">SteCoe_14270</name>
</gene>
<organism evidence="1 2">
    <name type="scientific">Stentor coeruleus</name>
    <dbReference type="NCBI Taxonomy" id="5963"/>
    <lineage>
        <taxon>Eukaryota</taxon>
        <taxon>Sar</taxon>
        <taxon>Alveolata</taxon>
        <taxon>Ciliophora</taxon>
        <taxon>Postciliodesmatophora</taxon>
        <taxon>Heterotrichea</taxon>
        <taxon>Heterotrichida</taxon>
        <taxon>Stentoridae</taxon>
        <taxon>Stentor</taxon>
    </lineage>
</organism>
<comment type="caution">
    <text evidence="1">The sequence shown here is derived from an EMBL/GenBank/DDBJ whole genome shotgun (WGS) entry which is preliminary data.</text>
</comment>
<dbReference type="Proteomes" id="UP000187209">
    <property type="component" value="Unassembled WGS sequence"/>
</dbReference>
<dbReference type="SUPFAM" id="SSF117281">
    <property type="entry name" value="Kelch motif"/>
    <property type="match status" value="1"/>
</dbReference>
<evidence type="ECO:0000313" key="2">
    <source>
        <dbReference type="Proteomes" id="UP000187209"/>
    </source>
</evidence>
<protein>
    <recommendedName>
        <fullName evidence="3">BACK domain-containing protein</fullName>
    </recommendedName>
</protein>
<sequence length="374" mass="42779">MDTSNILKVITSMRNDLTVSLRTLGDRTKSIVALIKAHSKDVNDEIQSMISVCEQIISQLAGNKLTEVENLIGIPLAEASNICQNWVVPKLEVDMHFISRIPKIFSMSPLRFCPFSFTKPSQPHDYLGYFTDVKEMTVLDTITEEEFTINNDIFHYSSGLLYLGGEQFLVTEGMTANRKRTYLVKCLSHEVFRLPDLNTERMHFCMGWLDGLPAVFGGSTGLHPISSVEVLEREWREHSNLNISRSEATNITVGDDTYIFGGVNYQRVDTVEVWRKKRWELLPFKMPLRLNLVGVVKLNSYEVLILGGAEGNEKYSNYVWKMNLENGMFSTCASMPINCYFPKQMISVRELTATCIIKDRIFKRPQKLDLKDYI</sequence>
<evidence type="ECO:0008006" key="3">
    <source>
        <dbReference type="Google" id="ProtNLM"/>
    </source>
</evidence>
<dbReference type="AlphaFoldDB" id="A0A1R2C6F4"/>
<evidence type="ECO:0000313" key="1">
    <source>
        <dbReference type="EMBL" id="OMJ84596.1"/>
    </source>
</evidence>
<dbReference type="Gene3D" id="2.120.10.80">
    <property type="entry name" value="Kelch-type beta propeller"/>
    <property type="match status" value="1"/>
</dbReference>